<dbReference type="PANTHER" id="PTHR46377">
    <property type="entry name" value="DUAL SPECIFICITY PROTEIN PHOSPHATASE 19"/>
    <property type="match status" value="1"/>
</dbReference>
<proteinExistence type="inferred from homology"/>
<dbReference type="PANTHER" id="PTHR46377:SF1">
    <property type="entry name" value="DUAL SPECIFICITY PROTEIN PHOSPHATASE 19"/>
    <property type="match status" value="1"/>
</dbReference>
<dbReference type="InterPro" id="IPR020422">
    <property type="entry name" value="TYR_PHOSPHATASE_DUAL_dom"/>
</dbReference>
<dbReference type="GO" id="GO:0005634">
    <property type="term" value="C:nucleus"/>
    <property type="evidence" value="ECO:0007669"/>
    <property type="project" value="UniProtKB-SubCell"/>
</dbReference>
<keyword evidence="14" id="KW-1185">Reference proteome</keyword>
<dbReference type="GO" id="GO:0004722">
    <property type="term" value="F:protein serine/threonine phosphatase activity"/>
    <property type="evidence" value="ECO:0007669"/>
    <property type="project" value="UniProtKB-EC"/>
</dbReference>
<keyword evidence="4" id="KW-0963">Cytoplasm</keyword>
<evidence type="ECO:0000256" key="1">
    <source>
        <dbReference type="ARBA" id="ARBA00004123"/>
    </source>
</evidence>
<evidence type="ECO:0000259" key="11">
    <source>
        <dbReference type="PROSITE" id="PS50054"/>
    </source>
</evidence>
<dbReference type="Gene3D" id="3.90.190.10">
    <property type="entry name" value="Protein tyrosine phosphatase superfamily"/>
    <property type="match status" value="1"/>
</dbReference>
<gene>
    <name evidence="13" type="ORF">PROFUN_03127</name>
</gene>
<comment type="subcellular location">
    <subcellularLocation>
        <location evidence="2">Cytoplasm</location>
    </subcellularLocation>
    <subcellularLocation>
        <location evidence="1">Nucleus</location>
    </subcellularLocation>
</comment>
<keyword evidence="13" id="KW-0808">Transferase</keyword>
<dbReference type="SUPFAM" id="SSF52799">
    <property type="entry name" value="(Phosphotyrosine protein) phosphatases II"/>
    <property type="match status" value="1"/>
</dbReference>
<dbReference type="InterPro" id="IPR029021">
    <property type="entry name" value="Prot-tyrosine_phosphatase-like"/>
</dbReference>
<dbReference type="GO" id="GO:0016301">
    <property type="term" value="F:kinase activity"/>
    <property type="evidence" value="ECO:0007669"/>
    <property type="project" value="UniProtKB-KW"/>
</dbReference>
<name>A0A2P6NQB1_9EUKA</name>
<keyword evidence="6" id="KW-0904">Protein phosphatase</keyword>
<dbReference type="GO" id="GO:0004725">
    <property type="term" value="F:protein tyrosine phosphatase activity"/>
    <property type="evidence" value="ECO:0007669"/>
    <property type="project" value="UniProtKB-EC"/>
</dbReference>
<keyword evidence="7" id="KW-0539">Nucleus</keyword>
<evidence type="ECO:0000256" key="4">
    <source>
        <dbReference type="ARBA" id="ARBA00022490"/>
    </source>
</evidence>
<keyword evidence="5" id="KW-0378">Hydrolase</keyword>
<keyword evidence="13" id="KW-0418">Kinase</keyword>
<feature type="domain" description="Tyrosine specific protein phosphatases" evidence="12">
    <location>
        <begin position="78"/>
        <end position="133"/>
    </location>
</feature>
<dbReference type="CDD" id="cd14498">
    <property type="entry name" value="DSP"/>
    <property type="match status" value="1"/>
</dbReference>
<evidence type="ECO:0000256" key="10">
    <source>
        <dbReference type="ARBA" id="ARBA00051722"/>
    </source>
</evidence>
<dbReference type="STRING" id="1890364.A0A2P6NQB1"/>
<evidence type="ECO:0000256" key="7">
    <source>
        <dbReference type="ARBA" id="ARBA00023242"/>
    </source>
</evidence>
<evidence type="ECO:0000256" key="2">
    <source>
        <dbReference type="ARBA" id="ARBA00004496"/>
    </source>
</evidence>
<dbReference type="InParanoid" id="A0A2P6NQB1"/>
<accession>A0A2P6NQB1</accession>
<dbReference type="InterPro" id="IPR016130">
    <property type="entry name" value="Tyr_Pase_AS"/>
</dbReference>
<dbReference type="GO" id="GO:0005737">
    <property type="term" value="C:cytoplasm"/>
    <property type="evidence" value="ECO:0007669"/>
    <property type="project" value="UniProtKB-SubCell"/>
</dbReference>
<evidence type="ECO:0000256" key="6">
    <source>
        <dbReference type="ARBA" id="ARBA00022912"/>
    </source>
</evidence>
<dbReference type="AlphaFoldDB" id="A0A2P6NQB1"/>
<dbReference type="Proteomes" id="UP000241769">
    <property type="component" value="Unassembled WGS sequence"/>
</dbReference>
<dbReference type="FunCoup" id="A0A2P6NQB1">
    <property type="interactions" value="25"/>
</dbReference>
<evidence type="ECO:0000256" key="3">
    <source>
        <dbReference type="ARBA" id="ARBA00008601"/>
    </source>
</evidence>
<comment type="catalytic activity">
    <reaction evidence="8">
        <text>O-phospho-L-seryl-[protein] + H2O = L-seryl-[protein] + phosphate</text>
        <dbReference type="Rhea" id="RHEA:20629"/>
        <dbReference type="Rhea" id="RHEA-COMP:9863"/>
        <dbReference type="Rhea" id="RHEA-COMP:11604"/>
        <dbReference type="ChEBI" id="CHEBI:15377"/>
        <dbReference type="ChEBI" id="CHEBI:29999"/>
        <dbReference type="ChEBI" id="CHEBI:43474"/>
        <dbReference type="ChEBI" id="CHEBI:83421"/>
        <dbReference type="EC" id="3.1.3.16"/>
    </reaction>
</comment>
<evidence type="ECO:0000256" key="5">
    <source>
        <dbReference type="ARBA" id="ARBA00022801"/>
    </source>
</evidence>
<dbReference type="InterPro" id="IPR000387">
    <property type="entry name" value="Tyr_Pase_dom"/>
</dbReference>
<dbReference type="PROSITE" id="PS50054">
    <property type="entry name" value="TYR_PHOSPHATASE_DUAL"/>
    <property type="match status" value="1"/>
</dbReference>
<dbReference type="GO" id="GO:0008579">
    <property type="term" value="F:JUN kinase phosphatase activity"/>
    <property type="evidence" value="ECO:0007669"/>
    <property type="project" value="TreeGrafter"/>
</dbReference>
<dbReference type="Pfam" id="PF00782">
    <property type="entry name" value="DSPc"/>
    <property type="match status" value="1"/>
</dbReference>
<dbReference type="PROSITE" id="PS00383">
    <property type="entry name" value="TYR_PHOSPHATASE_1"/>
    <property type="match status" value="1"/>
</dbReference>
<dbReference type="SMART" id="SM00195">
    <property type="entry name" value="DSPc"/>
    <property type="match status" value="1"/>
</dbReference>
<protein>
    <submittedName>
        <fullName evidence="13">MAP kinase phosphatase with leucine-rich repeats protein 1-like</fullName>
    </submittedName>
</protein>
<dbReference type="PROSITE" id="PS50056">
    <property type="entry name" value="TYR_PHOSPHATASE_2"/>
    <property type="match status" value="1"/>
</dbReference>
<evidence type="ECO:0000313" key="13">
    <source>
        <dbReference type="EMBL" id="PRP86140.1"/>
    </source>
</evidence>
<comment type="caution">
    <text evidence="13">The sequence shown here is derived from an EMBL/GenBank/DDBJ whole genome shotgun (WGS) entry which is preliminary data.</text>
</comment>
<dbReference type="FunFam" id="3.90.190.10:FF:000056">
    <property type="entry name" value="Dual specificity phosphatase 12"/>
    <property type="match status" value="1"/>
</dbReference>
<evidence type="ECO:0000313" key="14">
    <source>
        <dbReference type="Proteomes" id="UP000241769"/>
    </source>
</evidence>
<comment type="catalytic activity">
    <reaction evidence="9">
        <text>O-phospho-L-threonyl-[protein] + H2O = L-threonyl-[protein] + phosphate</text>
        <dbReference type="Rhea" id="RHEA:47004"/>
        <dbReference type="Rhea" id="RHEA-COMP:11060"/>
        <dbReference type="Rhea" id="RHEA-COMP:11605"/>
        <dbReference type="ChEBI" id="CHEBI:15377"/>
        <dbReference type="ChEBI" id="CHEBI:30013"/>
        <dbReference type="ChEBI" id="CHEBI:43474"/>
        <dbReference type="ChEBI" id="CHEBI:61977"/>
        <dbReference type="EC" id="3.1.3.16"/>
    </reaction>
</comment>
<dbReference type="InterPro" id="IPR000340">
    <property type="entry name" value="Dual-sp_phosphatase_cat-dom"/>
</dbReference>
<dbReference type="OrthoDB" id="10252009at2759"/>
<comment type="catalytic activity">
    <reaction evidence="10">
        <text>O-phospho-L-tyrosyl-[protein] + H2O = L-tyrosyl-[protein] + phosphate</text>
        <dbReference type="Rhea" id="RHEA:10684"/>
        <dbReference type="Rhea" id="RHEA-COMP:10136"/>
        <dbReference type="Rhea" id="RHEA-COMP:20101"/>
        <dbReference type="ChEBI" id="CHEBI:15377"/>
        <dbReference type="ChEBI" id="CHEBI:43474"/>
        <dbReference type="ChEBI" id="CHEBI:46858"/>
        <dbReference type="ChEBI" id="CHEBI:61978"/>
        <dbReference type="EC" id="3.1.3.48"/>
    </reaction>
</comment>
<dbReference type="EMBL" id="MDYQ01000035">
    <property type="protein sequence ID" value="PRP86140.1"/>
    <property type="molecule type" value="Genomic_DNA"/>
</dbReference>
<comment type="similarity">
    <text evidence="3">Belongs to the protein-tyrosine phosphatase family. Non-receptor class dual specificity subfamily.</text>
</comment>
<evidence type="ECO:0000256" key="8">
    <source>
        <dbReference type="ARBA" id="ARBA00047761"/>
    </source>
</evidence>
<evidence type="ECO:0000256" key="9">
    <source>
        <dbReference type="ARBA" id="ARBA00048336"/>
    </source>
</evidence>
<reference evidence="13 14" key="1">
    <citation type="journal article" date="2018" name="Genome Biol. Evol.">
        <title>Multiple Roots of Fruiting Body Formation in Amoebozoa.</title>
        <authorList>
            <person name="Hillmann F."/>
            <person name="Forbes G."/>
            <person name="Novohradska S."/>
            <person name="Ferling I."/>
            <person name="Riege K."/>
            <person name="Groth M."/>
            <person name="Westermann M."/>
            <person name="Marz M."/>
            <person name="Spaller T."/>
            <person name="Winckler T."/>
            <person name="Schaap P."/>
            <person name="Glockner G."/>
        </authorList>
    </citation>
    <scope>NUCLEOTIDE SEQUENCE [LARGE SCALE GENOMIC DNA]</scope>
    <source>
        <strain evidence="13 14">Jena</strain>
    </source>
</reference>
<organism evidence="13 14">
    <name type="scientific">Planoprotostelium fungivorum</name>
    <dbReference type="NCBI Taxonomy" id="1890364"/>
    <lineage>
        <taxon>Eukaryota</taxon>
        <taxon>Amoebozoa</taxon>
        <taxon>Evosea</taxon>
        <taxon>Variosea</taxon>
        <taxon>Cavosteliida</taxon>
        <taxon>Cavosteliaceae</taxon>
        <taxon>Planoprotostelium</taxon>
    </lineage>
</organism>
<sequence>MSYVKSASAFLTDMDEIIPNLYLGNMRAAQTKAFLDKYMITHILTAATSISPEYPEDYIYKVVHLYDQEEQDLFECLEDSFRFIDEALRGAGTILVHCAAGVSRSASIVIGYLMWSRKKSFLEAFTFVRSKRPIIGPNDGFMWQLQLYEKMGLKIDPNHEEYRLWMNHRDDVVKQFFIS</sequence>
<feature type="domain" description="Tyrosine-protein phosphatase" evidence="11">
    <location>
        <begin position="13"/>
        <end position="154"/>
    </location>
</feature>
<evidence type="ECO:0000259" key="12">
    <source>
        <dbReference type="PROSITE" id="PS50056"/>
    </source>
</evidence>